<protein>
    <submittedName>
        <fullName evidence="5">Uncharacterized protein</fullName>
    </submittedName>
</protein>
<feature type="domain" description="EAL" evidence="2">
    <location>
        <begin position="410"/>
        <end position="648"/>
    </location>
</feature>
<feature type="transmembrane region" description="Helical" evidence="1">
    <location>
        <begin position="152"/>
        <end position="170"/>
    </location>
</feature>
<dbReference type="GO" id="GO:0016020">
    <property type="term" value="C:membrane"/>
    <property type="evidence" value="ECO:0007669"/>
    <property type="project" value="InterPro"/>
</dbReference>
<proteinExistence type="predicted"/>
<dbReference type="FunFam" id="3.30.70.270:FF:000130">
    <property type="entry name" value="Diguanylate cyclase/phosphodiesterase"/>
    <property type="match status" value="1"/>
</dbReference>
<dbReference type="PANTHER" id="PTHR33121:SF23">
    <property type="entry name" value="CYCLIC DI-GMP PHOSPHODIESTERASE PDEB"/>
    <property type="match status" value="1"/>
</dbReference>
<evidence type="ECO:0000259" key="4">
    <source>
        <dbReference type="PROSITE" id="PS50887"/>
    </source>
</evidence>
<dbReference type="InterPro" id="IPR050706">
    <property type="entry name" value="Cyclic-di-GMP_PDE-like"/>
</dbReference>
<feature type="domain" description="GGDEF" evidence="4">
    <location>
        <begin position="265"/>
        <end position="400"/>
    </location>
</feature>
<dbReference type="Pfam" id="PF00990">
    <property type="entry name" value="GGDEF"/>
    <property type="match status" value="1"/>
</dbReference>
<dbReference type="GO" id="GO:0007165">
    <property type="term" value="P:signal transduction"/>
    <property type="evidence" value="ECO:0007669"/>
    <property type="project" value="InterPro"/>
</dbReference>
<evidence type="ECO:0000259" key="2">
    <source>
        <dbReference type="PROSITE" id="PS50883"/>
    </source>
</evidence>
<evidence type="ECO:0000259" key="3">
    <source>
        <dbReference type="PROSITE" id="PS50885"/>
    </source>
</evidence>
<dbReference type="SUPFAM" id="SSF55073">
    <property type="entry name" value="Nucleotide cyclase"/>
    <property type="match status" value="1"/>
</dbReference>
<dbReference type="InterPro" id="IPR001633">
    <property type="entry name" value="EAL_dom"/>
</dbReference>
<gene>
    <name evidence="5" type="ORF">C6Y56_00680</name>
</gene>
<keyword evidence="1" id="KW-1133">Transmembrane helix</keyword>
<sequence length="648" mass="71869">MSLFKQLLIAICLFLVVAFTGSFMVSLESSRTQYVNQLRSHAQDAATALALSLTPNIDDPAMVELLVSSIFDSGYYSSIRVVDLKTDQTIVERSGIPAVTNVPDWFVRLIGLEPAGGDALVSRGWEQAARVEVVSHPMFALAKLWQSALGSLGWLLVCGAVSAVLGALLLRRQLKPLDYMVKQSHAIARREFLSLPDLPRTPELRRVVLAMNQMVEKLKALFQEQAERSEKLRTESYQDNLTGLANRRYFEMQLNARVSNPEQASSGYLLLLRVKDLAGLNQRLGGQRTDELLKAVGEQLSRECARYPETQNLVTRIRGGEFAVLAPGLTREEALQLAQSLDSALSSLHATGATDVAAVASIGLAPFAHGDSPQAVLSLGDQALAQAEGQGEQNWACLDQSLVAEVGDDHHAWHRLLDQALNQRRFELFFQPVVAAQDTQLVLHYKVLSRLLDEQGQTIPAGRFLPWLERFGWTARLDRLMLERVLEQMADHAESLALNLSSATLADPQALNKVFEILRSHSNLGPRLTLEIGEEQLPEQAVLEQLTRRLRELGFSLSLQRFGGRFSMIGNLARLGLAYLKIDGSYIRAIDQESDKRLFIEAIQRAAHSIDLPLIAERVETEGELSVIREMGLYGVQGQLFGEPAPWR</sequence>
<dbReference type="Pfam" id="PF00672">
    <property type="entry name" value="HAMP"/>
    <property type="match status" value="1"/>
</dbReference>
<dbReference type="InterPro" id="IPR003660">
    <property type="entry name" value="HAMP_dom"/>
</dbReference>
<keyword evidence="1" id="KW-0812">Transmembrane</keyword>
<dbReference type="InterPro" id="IPR032244">
    <property type="entry name" value="LapD_MoxY_N"/>
</dbReference>
<reference evidence="5 6" key="1">
    <citation type="submission" date="2018-03" db="EMBL/GenBank/DDBJ databases">
        <title>Complete genome sequence of Pseudomonas fluorescens sp. G7.</title>
        <authorList>
            <person name="Gao C.-H."/>
            <person name="Li Z."/>
            <person name="Cai P."/>
        </authorList>
    </citation>
    <scope>NUCLEOTIDE SEQUENCE [LARGE SCALE GENOMIC DNA]</scope>
    <source>
        <strain evidence="5 6">G7</strain>
    </source>
</reference>
<dbReference type="PROSITE" id="PS50885">
    <property type="entry name" value="HAMP"/>
    <property type="match status" value="1"/>
</dbReference>
<dbReference type="SMART" id="SM00304">
    <property type="entry name" value="HAMP"/>
    <property type="match status" value="1"/>
</dbReference>
<evidence type="ECO:0000313" key="6">
    <source>
        <dbReference type="Proteomes" id="UP000501669"/>
    </source>
</evidence>
<dbReference type="InterPro" id="IPR035919">
    <property type="entry name" value="EAL_sf"/>
</dbReference>
<dbReference type="Gene3D" id="3.20.20.450">
    <property type="entry name" value="EAL domain"/>
    <property type="match status" value="1"/>
</dbReference>
<dbReference type="SMART" id="SM00052">
    <property type="entry name" value="EAL"/>
    <property type="match status" value="1"/>
</dbReference>
<dbReference type="Pfam" id="PF00563">
    <property type="entry name" value="EAL"/>
    <property type="match status" value="1"/>
</dbReference>
<dbReference type="FunFam" id="3.20.20.450:FF:000022">
    <property type="entry name" value="Diguanylate cyclase/phosphodiesterase"/>
    <property type="match status" value="1"/>
</dbReference>
<evidence type="ECO:0000313" key="5">
    <source>
        <dbReference type="EMBL" id="QJP93160.1"/>
    </source>
</evidence>
<dbReference type="GO" id="GO:0071111">
    <property type="term" value="F:cyclic-guanylate-specific phosphodiesterase activity"/>
    <property type="evidence" value="ECO:0007669"/>
    <property type="project" value="InterPro"/>
</dbReference>
<dbReference type="Gene3D" id="6.20.270.20">
    <property type="entry name" value="LapD/MoxY periplasmic domain"/>
    <property type="match status" value="1"/>
</dbReference>
<dbReference type="NCBIfam" id="TIGR00254">
    <property type="entry name" value="GGDEF"/>
    <property type="match status" value="1"/>
</dbReference>
<dbReference type="CDD" id="cd01949">
    <property type="entry name" value="GGDEF"/>
    <property type="match status" value="1"/>
</dbReference>
<dbReference type="PROSITE" id="PS50887">
    <property type="entry name" value="GGDEF"/>
    <property type="match status" value="1"/>
</dbReference>
<dbReference type="EMBL" id="CP027561">
    <property type="protein sequence ID" value="QJP93160.1"/>
    <property type="molecule type" value="Genomic_DNA"/>
</dbReference>
<dbReference type="InterPro" id="IPR043128">
    <property type="entry name" value="Rev_trsase/Diguanyl_cyclase"/>
</dbReference>
<dbReference type="PROSITE" id="PS50883">
    <property type="entry name" value="EAL"/>
    <property type="match status" value="1"/>
</dbReference>
<dbReference type="AlphaFoldDB" id="A0A7Z3GXM1"/>
<dbReference type="InterPro" id="IPR042461">
    <property type="entry name" value="LapD_MoxY_peri_C"/>
</dbReference>
<dbReference type="RefSeq" id="WP_169428306.1">
    <property type="nucleotide sequence ID" value="NZ_CP027561.1"/>
</dbReference>
<organism evidence="5 6">
    <name type="scientific">Pseudomonas fluorescens</name>
    <dbReference type="NCBI Taxonomy" id="294"/>
    <lineage>
        <taxon>Bacteria</taxon>
        <taxon>Pseudomonadati</taxon>
        <taxon>Pseudomonadota</taxon>
        <taxon>Gammaproteobacteria</taxon>
        <taxon>Pseudomonadales</taxon>
        <taxon>Pseudomonadaceae</taxon>
        <taxon>Pseudomonas</taxon>
    </lineage>
</organism>
<dbReference type="PANTHER" id="PTHR33121">
    <property type="entry name" value="CYCLIC DI-GMP PHOSPHODIESTERASE PDEF"/>
    <property type="match status" value="1"/>
</dbReference>
<dbReference type="NCBIfam" id="NF045673">
    <property type="entry name" value="c-di-GMPRcptLapD"/>
    <property type="match status" value="1"/>
</dbReference>
<accession>A0A7Z3GXM1</accession>
<dbReference type="SMART" id="SM00267">
    <property type="entry name" value="GGDEF"/>
    <property type="match status" value="1"/>
</dbReference>
<dbReference type="InterPro" id="IPR029787">
    <property type="entry name" value="Nucleotide_cyclase"/>
</dbReference>
<feature type="domain" description="HAMP" evidence="3">
    <location>
        <begin position="171"/>
        <end position="223"/>
    </location>
</feature>
<keyword evidence="1" id="KW-0472">Membrane</keyword>
<evidence type="ECO:0000256" key="1">
    <source>
        <dbReference type="SAM" id="Phobius"/>
    </source>
</evidence>
<dbReference type="InterPro" id="IPR000160">
    <property type="entry name" value="GGDEF_dom"/>
</dbReference>
<dbReference type="Gene3D" id="3.30.110.200">
    <property type="match status" value="1"/>
</dbReference>
<name>A0A7Z3GXM1_PSEFL</name>
<dbReference type="Pfam" id="PF16448">
    <property type="entry name" value="LapD_MoxY_N"/>
    <property type="match status" value="1"/>
</dbReference>
<dbReference type="SUPFAM" id="SSF141868">
    <property type="entry name" value="EAL domain-like"/>
    <property type="match status" value="1"/>
</dbReference>
<dbReference type="Gene3D" id="3.30.70.270">
    <property type="match status" value="1"/>
</dbReference>
<dbReference type="CDD" id="cd01948">
    <property type="entry name" value="EAL"/>
    <property type="match status" value="1"/>
</dbReference>
<dbReference type="Proteomes" id="UP000501669">
    <property type="component" value="Chromosome"/>
</dbReference>